<accession>A0A7J6T5Z7</accession>
<dbReference type="EMBL" id="JABANO010013451">
    <property type="protein sequence ID" value="KAF4740152.1"/>
    <property type="molecule type" value="Genomic_DNA"/>
</dbReference>
<sequence>PSEEQQHAPIEESLCDSLLYSDVADDETLHHLLHAAKSLSSSSSPLLQSPPLQYLTATDVSLTTTPILVGDYAGLELLSPQSKAPPLHTPNDESRAVPESLPESNGSVSSPTLQGGSRSKPGFLLPNPTPKYGDVWPNCRIETRPSYRTPYSASTVTLSSLAYQSHDDARCNIDKRTTLMLRNIPYKYNRDDLVVELQNRLPVGSFDFVYLPMDFRSTGLYGYLCPSTEIRR</sequence>
<feature type="domain" description="Mei2-like C-terminal RNA recognition motif" evidence="2">
    <location>
        <begin position="176"/>
        <end position="223"/>
    </location>
</feature>
<keyword evidence="4" id="KW-1185">Reference proteome</keyword>
<feature type="non-terminal residue" evidence="3">
    <location>
        <position position="232"/>
    </location>
</feature>
<dbReference type="InterPro" id="IPR007201">
    <property type="entry name" value="Mei2-like_Rrm_C"/>
</dbReference>
<feature type="compositionally biased region" description="Polar residues" evidence="1">
    <location>
        <begin position="102"/>
        <end position="117"/>
    </location>
</feature>
<feature type="region of interest" description="Disordered" evidence="1">
    <location>
        <begin position="80"/>
        <end position="126"/>
    </location>
</feature>
<evidence type="ECO:0000313" key="3">
    <source>
        <dbReference type="EMBL" id="KAF4740152.1"/>
    </source>
</evidence>
<dbReference type="Pfam" id="PF04059">
    <property type="entry name" value="RRM_2"/>
    <property type="match status" value="1"/>
</dbReference>
<dbReference type="AlphaFoldDB" id="A0A7J6T5Z7"/>
<organism evidence="3 4">
    <name type="scientific">Perkinsus olseni</name>
    <name type="common">Perkinsus atlanticus</name>
    <dbReference type="NCBI Taxonomy" id="32597"/>
    <lineage>
        <taxon>Eukaryota</taxon>
        <taxon>Sar</taxon>
        <taxon>Alveolata</taxon>
        <taxon>Perkinsozoa</taxon>
        <taxon>Perkinsea</taxon>
        <taxon>Perkinsida</taxon>
        <taxon>Perkinsidae</taxon>
        <taxon>Perkinsus</taxon>
    </lineage>
</organism>
<comment type="caution">
    <text evidence="3">The sequence shown here is derived from an EMBL/GenBank/DDBJ whole genome shotgun (WGS) entry which is preliminary data.</text>
</comment>
<evidence type="ECO:0000256" key="1">
    <source>
        <dbReference type="SAM" id="MobiDB-lite"/>
    </source>
</evidence>
<dbReference type="Proteomes" id="UP000553632">
    <property type="component" value="Unassembled WGS sequence"/>
</dbReference>
<gene>
    <name evidence="3" type="ORF">FOZ63_008853</name>
</gene>
<evidence type="ECO:0000313" key="4">
    <source>
        <dbReference type="Proteomes" id="UP000553632"/>
    </source>
</evidence>
<name>A0A7J6T5Z7_PEROL</name>
<protein>
    <recommendedName>
        <fullName evidence="2">Mei2-like C-terminal RNA recognition motif domain-containing protein</fullName>
    </recommendedName>
</protein>
<reference evidence="3 4" key="1">
    <citation type="submission" date="2020-04" db="EMBL/GenBank/DDBJ databases">
        <title>Perkinsus olseni comparative genomics.</title>
        <authorList>
            <person name="Bogema D.R."/>
        </authorList>
    </citation>
    <scope>NUCLEOTIDE SEQUENCE [LARGE SCALE GENOMIC DNA]</scope>
    <source>
        <strain evidence="3 4">ATCC PRA-207</strain>
    </source>
</reference>
<evidence type="ECO:0000259" key="2">
    <source>
        <dbReference type="Pfam" id="PF04059"/>
    </source>
</evidence>
<proteinExistence type="predicted"/>